<evidence type="ECO:0000256" key="1">
    <source>
        <dbReference type="SAM" id="MobiDB-lite"/>
    </source>
</evidence>
<dbReference type="RefSeq" id="XP_002896305.1">
    <property type="nucleotide sequence ID" value="XM_002896259.1"/>
</dbReference>
<dbReference type="EMBL" id="DS028180">
    <property type="protein sequence ID" value="EEY67642.1"/>
    <property type="molecule type" value="Genomic_DNA"/>
</dbReference>
<name>D0NX41_PHYIT</name>
<dbReference type="KEGG" id="pif:PITG_18147"/>
<evidence type="ECO:0000313" key="4">
    <source>
        <dbReference type="EMBL" id="EEY67642.1"/>
    </source>
</evidence>
<dbReference type="VEuPathDB" id="FungiDB:PITG_18147"/>
<feature type="region of interest" description="Disordered" evidence="1">
    <location>
        <begin position="148"/>
        <end position="167"/>
    </location>
</feature>
<dbReference type="VEuPathDB" id="FungiDB:PITG_23120"/>
<keyword evidence="5" id="KW-1185">Reference proteome</keyword>
<reference evidence="5" key="2">
    <citation type="journal article" date="2009" name="Nature">
        <title>Genome sequence and analysis of the Irish potato famine pathogen Phytophthora infestans.</title>
        <authorList>
            <consortium name="The Broad Institute Genome Sequencing Platform"/>
            <person name="Haas B.J."/>
            <person name="Kamoun S."/>
            <person name="Zody M.C."/>
            <person name="Jiang R.H."/>
            <person name="Handsaker R.E."/>
            <person name="Cano L.M."/>
            <person name="Grabherr M."/>
            <person name="Kodira C.D."/>
            <person name="Raffaele S."/>
            <person name="Torto-Alalibo T."/>
            <person name="Bozkurt T.O."/>
            <person name="Ah-Fong A.M."/>
            <person name="Alvarado L."/>
            <person name="Anderson V.L."/>
            <person name="Armstrong M.R."/>
            <person name="Avrova A."/>
            <person name="Baxter L."/>
            <person name="Beynon J."/>
            <person name="Boevink P.C."/>
            <person name="Bollmann S.R."/>
            <person name="Bos J.I."/>
            <person name="Bulone V."/>
            <person name="Cai G."/>
            <person name="Cakir C."/>
            <person name="Carrington J.C."/>
            <person name="Chawner M."/>
            <person name="Conti L."/>
            <person name="Costanzo S."/>
            <person name="Ewan R."/>
            <person name="Fahlgren N."/>
            <person name="Fischbach M.A."/>
            <person name="Fugelstad J."/>
            <person name="Gilroy E.M."/>
            <person name="Gnerre S."/>
            <person name="Green P.J."/>
            <person name="Grenville-Briggs L.J."/>
            <person name="Griffith J."/>
            <person name="Grunwald N.J."/>
            <person name="Horn K."/>
            <person name="Horner N.R."/>
            <person name="Hu C.H."/>
            <person name="Huitema E."/>
            <person name="Jeong D.H."/>
            <person name="Jones A.M."/>
            <person name="Jones J.D."/>
            <person name="Jones R.W."/>
            <person name="Karlsson E.K."/>
            <person name="Kunjeti S.G."/>
            <person name="Lamour K."/>
            <person name="Liu Z."/>
            <person name="Ma L."/>
            <person name="Maclean D."/>
            <person name="Chibucos M.C."/>
            <person name="McDonald H."/>
            <person name="McWalters J."/>
            <person name="Meijer H.J."/>
            <person name="Morgan W."/>
            <person name="Morris P.F."/>
            <person name="Munro C.A."/>
            <person name="O'Neill K."/>
            <person name="Ospina-Giraldo M."/>
            <person name="Pinzon A."/>
            <person name="Pritchard L."/>
            <person name="Ramsahoye B."/>
            <person name="Ren Q."/>
            <person name="Restrepo S."/>
            <person name="Roy S."/>
            <person name="Sadanandom A."/>
            <person name="Savidor A."/>
            <person name="Schornack S."/>
            <person name="Schwartz D.C."/>
            <person name="Schumann U.D."/>
            <person name="Schwessinger B."/>
            <person name="Seyer L."/>
            <person name="Sharpe T."/>
            <person name="Silvar C."/>
            <person name="Song J."/>
            <person name="Studholme D.J."/>
            <person name="Sykes S."/>
            <person name="Thines M."/>
            <person name="van de Vondervoort P.J."/>
            <person name="Phuntumart V."/>
            <person name="Wawra S."/>
            <person name="Weide R."/>
            <person name="Win J."/>
            <person name="Young C."/>
            <person name="Zhou S."/>
            <person name="Fry W."/>
            <person name="Meyers B.C."/>
            <person name="van West P."/>
            <person name="Ristaino J."/>
            <person name="Govers F."/>
            <person name="Birch P.R."/>
            <person name="Whisson S.C."/>
            <person name="Judelson H.S."/>
            <person name="Nusbaum C."/>
        </authorList>
    </citation>
    <scope>NUCLEOTIDE SEQUENCE [LARGE SCALE GENOMIC DNA]</scope>
    <source>
        <strain evidence="5">T30-4</strain>
    </source>
</reference>
<dbReference type="RefSeq" id="XP_002896299.1">
    <property type="nucleotide sequence ID" value="XM_002896253.1"/>
</dbReference>
<evidence type="ECO:0000313" key="3">
    <source>
        <dbReference type="EMBL" id="EEY67636.1"/>
    </source>
</evidence>
<accession>D0NX41</accession>
<sequence>MCLADYIRRPLVITLLVITICDTTSAIADTATEQTSFANDASIDAVPLFPAGHHDSAIMAAMAIDMTRQNRFVEVYTLYRLLRSDSTTAEAHKTSATDEEREIILASVRIAIKRLVTKDDTTYTHERGNGLKKEWWVTLLKNQPKIEGQTTTTSDLCTGQSDSRSGL</sequence>
<dbReference type="KEGG" id="pif:PITG_23120"/>
<dbReference type="Proteomes" id="UP000006643">
    <property type="component" value="Unassembled WGS sequence"/>
</dbReference>
<gene>
    <name evidence="4" type="ORF">PITG_18147</name>
    <name evidence="3" type="ORF">PITG_23120</name>
</gene>
<proteinExistence type="predicted"/>
<dbReference type="InParanoid" id="D0NX41"/>
<feature type="signal peptide" evidence="2">
    <location>
        <begin position="1"/>
        <end position="26"/>
    </location>
</feature>
<protein>
    <submittedName>
        <fullName evidence="3">Secreted RxLR effector peptide protein, putative</fullName>
    </submittedName>
</protein>
<evidence type="ECO:0000256" key="2">
    <source>
        <dbReference type="SAM" id="SignalP"/>
    </source>
</evidence>
<dbReference type="AlphaFoldDB" id="D0NX41"/>
<feature type="chain" id="PRO_5010111081" evidence="2">
    <location>
        <begin position="27"/>
        <end position="167"/>
    </location>
</feature>
<organism evidence="3 5">
    <name type="scientific">Phytophthora infestans (strain T30-4)</name>
    <name type="common">Potato late blight agent</name>
    <dbReference type="NCBI Taxonomy" id="403677"/>
    <lineage>
        <taxon>Eukaryota</taxon>
        <taxon>Sar</taxon>
        <taxon>Stramenopiles</taxon>
        <taxon>Oomycota</taxon>
        <taxon>Peronosporomycetes</taxon>
        <taxon>Peronosporales</taxon>
        <taxon>Peronosporaceae</taxon>
        <taxon>Phytophthora</taxon>
    </lineage>
</organism>
<dbReference type="EMBL" id="DS028180">
    <property type="protein sequence ID" value="EEY67636.1"/>
    <property type="molecule type" value="Genomic_DNA"/>
</dbReference>
<reference evidence="3" key="1">
    <citation type="submission" date="2006-10" db="EMBL/GenBank/DDBJ databases">
        <title>Annotation of Phytophthora infestans T30-4.</title>
        <authorList>
            <consortium name="The Broad Institute Genome Sequencing Platform"/>
            <person name="Nusbaum C."/>
            <person name="Haas B."/>
            <person name="Kamoun S."/>
            <person name="Fry W."/>
            <person name="Judelson H."/>
            <person name="Ristaino J."/>
            <person name="Govers F."/>
            <person name="Whisson S."/>
            <person name="Birch P."/>
            <person name="Birren B."/>
            <person name="Lander E."/>
            <person name="Galagan J."/>
            <person name="Zody M."/>
            <person name="Devon K."/>
            <person name="O'Neil K."/>
            <person name="Zembek L."/>
            <person name="Anderson S."/>
            <person name="Jaffe D."/>
            <person name="Butler J."/>
            <person name="Alvarez P."/>
            <person name="Gnerre S."/>
            <person name="Grabherr M."/>
            <person name="Mauceli E."/>
            <person name="Brockman W."/>
            <person name="Young S."/>
            <person name="LaButti K."/>
            <person name="Sykes S."/>
            <person name="DeCaprio D."/>
            <person name="Crawford M."/>
            <person name="Koehrsen M."/>
            <person name="Engels R."/>
            <person name="Montgomery P."/>
            <person name="Pearson M."/>
            <person name="Howarth C."/>
            <person name="Larson L."/>
            <person name="White J."/>
            <person name="O'Leary S."/>
            <person name="Kodira C."/>
            <person name="Zeng Q."/>
            <person name="Yandava C."/>
            <person name="Alvarado L."/>
        </authorList>
    </citation>
    <scope>NUCLEOTIDE SEQUENCE</scope>
    <source>
        <strain evidence="3">T30-4</strain>
    </source>
</reference>
<dbReference type="GeneID" id="9466415"/>
<keyword evidence="2" id="KW-0732">Signal</keyword>
<dbReference type="GeneID" id="9466409"/>
<dbReference type="HOGENOM" id="CLU_1597677_0_0_1"/>
<evidence type="ECO:0000313" key="5">
    <source>
        <dbReference type="Proteomes" id="UP000006643"/>
    </source>
</evidence>